<dbReference type="SUPFAM" id="SSF50729">
    <property type="entry name" value="PH domain-like"/>
    <property type="match status" value="2"/>
</dbReference>
<dbReference type="PANTHER" id="PTHR22692:SF26">
    <property type="entry name" value="SH3 DOMAIN-CONTAINING PROTEIN"/>
    <property type="match status" value="1"/>
</dbReference>
<dbReference type="InterPro" id="IPR051567">
    <property type="entry name" value="Unconventional_Myosin_ATPase"/>
</dbReference>
<keyword evidence="3" id="KW-1185">Reference proteome</keyword>
<dbReference type="InterPro" id="IPR011993">
    <property type="entry name" value="PH-like_dom_sf"/>
</dbReference>
<dbReference type="InterPro" id="IPR000299">
    <property type="entry name" value="FERM_domain"/>
</dbReference>
<evidence type="ECO:0000313" key="3">
    <source>
        <dbReference type="Proteomes" id="UP000485058"/>
    </source>
</evidence>
<gene>
    <name evidence="2" type="ORF">HaLaN_26733</name>
</gene>
<evidence type="ECO:0000259" key="1">
    <source>
        <dbReference type="PROSITE" id="PS50057"/>
    </source>
</evidence>
<reference evidence="2 3" key="1">
    <citation type="submission" date="2020-02" db="EMBL/GenBank/DDBJ databases">
        <title>Draft genome sequence of Haematococcus lacustris strain NIES-144.</title>
        <authorList>
            <person name="Morimoto D."/>
            <person name="Nakagawa S."/>
            <person name="Yoshida T."/>
            <person name="Sawayama S."/>
        </authorList>
    </citation>
    <scope>NUCLEOTIDE SEQUENCE [LARGE SCALE GENOMIC DNA]</scope>
    <source>
        <strain evidence="2 3">NIES-144</strain>
    </source>
</reference>
<name>A0A6A0A6W0_HAELA</name>
<comment type="caution">
    <text evidence="2">The sequence shown here is derived from an EMBL/GenBank/DDBJ whole genome shotgun (WGS) entry which is preliminary data.</text>
</comment>
<accession>A0A6A0A6W0</accession>
<dbReference type="AlphaFoldDB" id="A0A6A0A6W0"/>
<proteinExistence type="predicted"/>
<dbReference type="EMBL" id="BLLF01003808">
    <property type="protein sequence ID" value="GFH28265.1"/>
    <property type="molecule type" value="Genomic_DNA"/>
</dbReference>
<organism evidence="2 3">
    <name type="scientific">Haematococcus lacustris</name>
    <name type="common">Green alga</name>
    <name type="synonym">Haematococcus pluvialis</name>
    <dbReference type="NCBI Taxonomy" id="44745"/>
    <lineage>
        <taxon>Eukaryota</taxon>
        <taxon>Viridiplantae</taxon>
        <taxon>Chlorophyta</taxon>
        <taxon>core chlorophytes</taxon>
        <taxon>Chlorophyceae</taxon>
        <taxon>CS clade</taxon>
        <taxon>Chlamydomonadales</taxon>
        <taxon>Haematococcaceae</taxon>
        <taxon>Haematococcus</taxon>
    </lineage>
</organism>
<dbReference type="Proteomes" id="UP000485058">
    <property type="component" value="Unassembled WGS sequence"/>
</dbReference>
<feature type="domain" description="FERM" evidence="1">
    <location>
        <begin position="1"/>
        <end position="186"/>
    </location>
</feature>
<dbReference type="PANTHER" id="PTHR22692">
    <property type="entry name" value="MYOSIN VII, XV"/>
    <property type="match status" value="1"/>
</dbReference>
<protein>
    <submittedName>
        <fullName evidence="2">Kinesin-like calmodulin binding protein</fullName>
    </submittedName>
</protein>
<dbReference type="Gene3D" id="2.30.29.30">
    <property type="entry name" value="Pleckstrin-homology domain (PH domain)/Phosphotyrosine-binding domain (PTB)"/>
    <property type="match status" value="2"/>
</dbReference>
<evidence type="ECO:0000313" key="2">
    <source>
        <dbReference type="EMBL" id="GFH28265.1"/>
    </source>
</evidence>
<dbReference type="PROSITE" id="PS50057">
    <property type="entry name" value="FERM_3"/>
    <property type="match status" value="1"/>
</dbReference>
<sequence length="186" mass="21360">WLQDVGARYNALEQFSKEDARVQFLRILRSLPYGNSVFFPVKRIEDPIGLLPAKLILGINKRGVHFFRPVPKEYLHSAELRDIMQFGSSSTAWLQDVGARYNALEQFSKEDARVQFLRILRSLPYGNSVFFPVKRIEDPIGLLPAKLILGINKRGVHFFRPVPKEYLHSAELRDIMQFGSSSTAVR</sequence>
<feature type="non-terminal residue" evidence="2">
    <location>
        <position position="1"/>
    </location>
</feature>